<dbReference type="InterPro" id="IPR015943">
    <property type="entry name" value="WD40/YVTN_repeat-like_dom_sf"/>
</dbReference>
<evidence type="ECO:0000256" key="1">
    <source>
        <dbReference type="ARBA" id="ARBA00001913"/>
    </source>
</evidence>
<name>A0A1M4MXS5_9RHOB</name>
<evidence type="ECO:0000313" key="9">
    <source>
        <dbReference type="Proteomes" id="UP000184085"/>
    </source>
</evidence>
<dbReference type="PRINTS" id="PR00313">
    <property type="entry name" value="CABNDNGRPT"/>
</dbReference>
<proteinExistence type="predicted"/>
<dbReference type="Pfam" id="PF00353">
    <property type="entry name" value="HemolysinCabind"/>
    <property type="match status" value="2"/>
</dbReference>
<feature type="compositionally biased region" description="Polar residues" evidence="5">
    <location>
        <begin position="716"/>
        <end position="726"/>
    </location>
</feature>
<dbReference type="InterPro" id="IPR050557">
    <property type="entry name" value="RTX_toxin/Mannuronan_C5-epim"/>
</dbReference>
<dbReference type="SUPFAM" id="SSF51120">
    <property type="entry name" value="beta-Roll"/>
    <property type="match status" value="2"/>
</dbReference>
<feature type="domain" description="Pyrrolo-quinoline quinone repeat" evidence="7">
    <location>
        <begin position="345"/>
        <end position="494"/>
    </location>
</feature>
<dbReference type="EMBL" id="FMJB01000046">
    <property type="protein sequence ID" value="SCM67382.1"/>
    <property type="molecule type" value="Genomic_DNA"/>
</dbReference>
<evidence type="ECO:0000256" key="5">
    <source>
        <dbReference type="SAM" id="MobiDB-lite"/>
    </source>
</evidence>
<dbReference type="Proteomes" id="UP000184085">
    <property type="component" value="Unassembled WGS sequence"/>
</dbReference>
<keyword evidence="3" id="KW-0964">Secreted</keyword>
<dbReference type="SMART" id="SM00564">
    <property type="entry name" value="PQQ"/>
    <property type="match status" value="2"/>
</dbReference>
<feature type="region of interest" description="Disordered" evidence="5">
    <location>
        <begin position="713"/>
        <end position="738"/>
    </location>
</feature>
<organism evidence="8 9">
    <name type="scientific">Donghicola eburneus</name>
    <dbReference type="NCBI Taxonomy" id="393278"/>
    <lineage>
        <taxon>Bacteria</taxon>
        <taxon>Pseudomonadati</taxon>
        <taxon>Pseudomonadota</taxon>
        <taxon>Alphaproteobacteria</taxon>
        <taxon>Rhodobacterales</taxon>
        <taxon>Roseobacteraceae</taxon>
        <taxon>Donghicola</taxon>
    </lineage>
</organism>
<dbReference type="InterPro" id="IPR011049">
    <property type="entry name" value="Serralysin-like_metalloprot_C"/>
</dbReference>
<dbReference type="PROSITE" id="PS00330">
    <property type="entry name" value="HEMOLYSIN_CALCIUM"/>
    <property type="match status" value="2"/>
</dbReference>
<evidence type="ECO:0000256" key="3">
    <source>
        <dbReference type="ARBA" id="ARBA00022525"/>
    </source>
</evidence>
<dbReference type="InterPro" id="IPR001343">
    <property type="entry name" value="Hemolysn_Ca-bd"/>
</dbReference>
<dbReference type="PANTHER" id="PTHR38340:SF1">
    <property type="entry name" value="S-LAYER PROTEIN"/>
    <property type="match status" value="1"/>
</dbReference>
<dbReference type="InterPro" id="IPR013858">
    <property type="entry name" value="Peptidase_M10B_C"/>
</dbReference>
<feature type="domain" description="Peptidase M10 serralysin C-terminal" evidence="6">
    <location>
        <begin position="670"/>
        <end position="847"/>
    </location>
</feature>
<dbReference type="Gene3D" id="2.130.10.10">
    <property type="entry name" value="YVTN repeat-like/Quinoprotein amine dehydrogenase"/>
    <property type="match status" value="2"/>
</dbReference>
<keyword evidence="9" id="KW-1185">Reference proteome</keyword>
<dbReference type="AlphaFoldDB" id="A0A1M4MXS5"/>
<dbReference type="InterPro" id="IPR011047">
    <property type="entry name" value="Quinoprotein_ADH-like_sf"/>
</dbReference>
<dbReference type="RefSeq" id="WP_072706018.1">
    <property type="nucleotide sequence ID" value="NZ_FMJB01000046.1"/>
</dbReference>
<dbReference type="Pfam" id="PF13360">
    <property type="entry name" value="PQQ_2"/>
    <property type="match status" value="1"/>
</dbReference>
<evidence type="ECO:0000256" key="2">
    <source>
        <dbReference type="ARBA" id="ARBA00004613"/>
    </source>
</evidence>
<keyword evidence="4" id="KW-0677">Repeat</keyword>
<gene>
    <name evidence="8" type="ORF">KARMA_1580</name>
</gene>
<sequence length="850" mass="91305">MTTTHWNGLTLSYLSQDEFDAVLDGVHRNAQLLLTNTSSDTTPTLYYQVAVQDEEGNGLEGWPLPVDSGGFATFPNGGLITLDAGESLIVQNWLSGVYETRFGNTPPEVGETATYSFTFYISKTQDAWRDLSLLQDADVTMSLTVPITFVNTDGAALPSGDQNLSGTFTLPAGIDRVMVEVGTEYGQWYSVESTINDGKLRFSVDVPERDDWFVRVSGEEIESAVYTGADLDERIRETLLETDATPDVFTVGTAMDTDTGFWRGAASEMEGTFVAIPGQENWAGSTDEERADHKENSTLVKMTFDGDVLWTHDTGWEAWGGAMSEDGAFVAYLTTPHTGPSGYTGDLVVLDGTDGSEIWRESYGQTGNRAIEGLEIGMNASGTRLLSGGSFGNLSMYNVRKGNMIWDSTLVQGQVRKIVFCEDGESVLVGAGDNYLYKLDTATGDLIWKAEIGGWPFVNGLDISPDGTKVAVGTKSKEVSVIDLDTGDVLWRKEAWMDAVFSPDGAYVADSSGGIYDAETGDLIGNSGRYGTVQFSADEQWLYQADRGGITVSDLTGATETGYEDASDTTRDGGEQAQWSFLTENDGYFVVLGRDMSDPSERGITIWENEAALNSDGETLRGTRGADDLDGTAGGDRLIGKRGGDTLLGLEGDDTLIGGDGKDILAGGIGEDTALFKGDDDLTIDLSSIRFQNTGQGQDRFISIENVIAGRGDDSLTGSDQDNTIKGNAGADTITGGEGQDRLYAGRDSDVDTFVFTDTEDSGPRARERDKLYQFNAGEDLIDLSAIDGNENKAGSQALKWSDSAAAYSVWAEDTGRHMLLSADVTGDGQADFSVLVTRINVLTEGDLLL</sequence>
<evidence type="ECO:0000259" key="6">
    <source>
        <dbReference type="Pfam" id="PF08548"/>
    </source>
</evidence>
<protein>
    <submittedName>
        <fullName evidence="8">Uncharacterized protein</fullName>
    </submittedName>
</protein>
<dbReference type="InterPro" id="IPR018391">
    <property type="entry name" value="PQQ_b-propeller_rpt"/>
</dbReference>
<evidence type="ECO:0000256" key="4">
    <source>
        <dbReference type="ARBA" id="ARBA00022737"/>
    </source>
</evidence>
<dbReference type="GO" id="GO:0005509">
    <property type="term" value="F:calcium ion binding"/>
    <property type="evidence" value="ECO:0007669"/>
    <property type="project" value="InterPro"/>
</dbReference>
<dbReference type="PANTHER" id="PTHR38340">
    <property type="entry name" value="S-LAYER PROTEIN"/>
    <property type="match status" value="1"/>
</dbReference>
<dbReference type="SUPFAM" id="SSF50998">
    <property type="entry name" value="Quinoprotein alcohol dehydrogenase-like"/>
    <property type="match status" value="1"/>
</dbReference>
<accession>A0A1M4MXS5</accession>
<comment type="subcellular location">
    <subcellularLocation>
        <location evidence="2">Secreted</location>
    </subcellularLocation>
</comment>
<evidence type="ECO:0000259" key="7">
    <source>
        <dbReference type="Pfam" id="PF13360"/>
    </source>
</evidence>
<reference evidence="9" key="1">
    <citation type="submission" date="2016-09" db="EMBL/GenBank/DDBJ databases">
        <authorList>
            <person name="Wibberg D."/>
        </authorList>
    </citation>
    <scope>NUCLEOTIDE SEQUENCE [LARGE SCALE GENOMIC DNA]</scope>
</reference>
<dbReference type="Pfam" id="PF08548">
    <property type="entry name" value="Peptidase_M10_C"/>
    <property type="match status" value="1"/>
</dbReference>
<dbReference type="InterPro" id="IPR018511">
    <property type="entry name" value="Hemolysin-typ_Ca-bd_CS"/>
</dbReference>
<dbReference type="Gene3D" id="2.150.10.10">
    <property type="entry name" value="Serralysin-like metalloprotease, C-terminal"/>
    <property type="match status" value="1"/>
</dbReference>
<dbReference type="GO" id="GO:0005615">
    <property type="term" value="C:extracellular space"/>
    <property type="evidence" value="ECO:0007669"/>
    <property type="project" value="InterPro"/>
</dbReference>
<comment type="cofactor">
    <cofactor evidence="1">
        <name>Ca(2+)</name>
        <dbReference type="ChEBI" id="CHEBI:29108"/>
    </cofactor>
</comment>
<evidence type="ECO:0000313" key="8">
    <source>
        <dbReference type="EMBL" id="SCM67382.1"/>
    </source>
</evidence>
<dbReference type="InterPro" id="IPR002372">
    <property type="entry name" value="PQQ_rpt_dom"/>
</dbReference>